<keyword evidence="2" id="KW-1185">Reference proteome</keyword>
<evidence type="ECO:0000313" key="1">
    <source>
        <dbReference type="EMBL" id="KAJ6988615.1"/>
    </source>
</evidence>
<gene>
    <name evidence="1" type="ORF">NC653_021512</name>
</gene>
<dbReference type="EMBL" id="JAQIZT010000008">
    <property type="protein sequence ID" value="KAJ6988615.1"/>
    <property type="molecule type" value="Genomic_DNA"/>
</dbReference>
<protein>
    <submittedName>
        <fullName evidence="1">Uncharacterized protein</fullName>
    </submittedName>
</protein>
<reference evidence="1" key="1">
    <citation type="journal article" date="2023" name="Mol. Ecol. Resour.">
        <title>Chromosome-level genome assembly of a triploid poplar Populus alba 'Berolinensis'.</title>
        <authorList>
            <person name="Chen S."/>
            <person name="Yu Y."/>
            <person name="Wang X."/>
            <person name="Wang S."/>
            <person name="Zhang T."/>
            <person name="Zhou Y."/>
            <person name="He R."/>
            <person name="Meng N."/>
            <person name="Wang Y."/>
            <person name="Liu W."/>
            <person name="Liu Z."/>
            <person name="Liu J."/>
            <person name="Guo Q."/>
            <person name="Huang H."/>
            <person name="Sederoff R.R."/>
            <person name="Wang G."/>
            <person name="Qu G."/>
            <person name="Chen S."/>
        </authorList>
    </citation>
    <scope>NUCLEOTIDE SEQUENCE</scope>
    <source>
        <strain evidence="1">SC-2020</strain>
    </source>
</reference>
<sequence length="72" mass="8138">MLCSHEAIACREIVQKTFSTYSVPSTRPSAAKCGFHSHAHPNEAQCRHQVEWNELCWPRQSSTTACLSQLSY</sequence>
<dbReference type="AlphaFoldDB" id="A0AAD6MNH7"/>
<organism evidence="1 2">
    <name type="scientific">Populus alba x Populus x berolinensis</name>
    <dbReference type="NCBI Taxonomy" id="444605"/>
    <lineage>
        <taxon>Eukaryota</taxon>
        <taxon>Viridiplantae</taxon>
        <taxon>Streptophyta</taxon>
        <taxon>Embryophyta</taxon>
        <taxon>Tracheophyta</taxon>
        <taxon>Spermatophyta</taxon>
        <taxon>Magnoliopsida</taxon>
        <taxon>eudicotyledons</taxon>
        <taxon>Gunneridae</taxon>
        <taxon>Pentapetalae</taxon>
        <taxon>rosids</taxon>
        <taxon>fabids</taxon>
        <taxon>Malpighiales</taxon>
        <taxon>Salicaceae</taxon>
        <taxon>Saliceae</taxon>
        <taxon>Populus</taxon>
    </lineage>
</organism>
<evidence type="ECO:0000313" key="2">
    <source>
        <dbReference type="Proteomes" id="UP001164929"/>
    </source>
</evidence>
<name>A0AAD6MNH7_9ROSI</name>
<comment type="caution">
    <text evidence="1">The sequence shown here is derived from an EMBL/GenBank/DDBJ whole genome shotgun (WGS) entry which is preliminary data.</text>
</comment>
<accession>A0AAD6MNH7</accession>
<proteinExistence type="predicted"/>
<dbReference type="Proteomes" id="UP001164929">
    <property type="component" value="Chromosome 8"/>
</dbReference>